<dbReference type="Gene3D" id="3.40.50.720">
    <property type="entry name" value="NAD(P)-binding Rossmann-like Domain"/>
    <property type="match status" value="2"/>
</dbReference>
<dbReference type="GO" id="GO:0016491">
    <property type="term" value="F:oxidoreductase activity"/>
    <property type="evidence" value="ECO:0007669"/>
    <property type="project" value="UniProtKB-KW"/>
</dbReference>
<dbReference type="InterPro" id="IPR029752">
    <property type="entry name" value="D-isomer_DH_CS1"/>
</dbReference>
<evidence type="ECO:0000259" key="5">
    <source>
        <dbReference type="Pfam" id="PF02826"/>
    </source>
</evidence>
<gene>
    <name evidence="6" type="ORF">P6P90_15675</name>
</gene>
<dbReference type="SUPFAM" id="SSF52283">
    <property type="entry name" value="Formate/glycerate dehydrogenase catalytic domain-like"/>
    <property type="match status" value="1"/>
</dbReference>
<organism evidence="6 7">
    <name type="scientific">Ectobacillus antri</name>
    <dbReference type="NCBI Taxonomy" id="2486280"/>
    <lineage>
        <taxon>Bacteria</taxon>
        <taxon>Bacillati</taxon>
        <taxon>Bacillota</taxon>
        <taxon>Bacilli</taxon>
        <taxon>Bacillales</taxon>
        <taxon>Bacillaceae</taxon>
        <taxon>Ectobacillus</taxon>
    </lineage>
</organism>
<feature type="domain" description="D-isomer specific 2-hydroxyacid dehydrogenase catalytic" evidence="4">
    <location>
        <begin position="6"/>
        <end position="319"/>
    </location>
</feature>
<dbReference type="RefSeq" id="WP_124566023.1">
    <property type="nucleotide sequence ID" value="NZ_JARRRY010000023.1"/>
</dbReference>
<reference evidence="6 7" key="1">
    <citation type="submission" date="2023-04" db="EMBL/GenBank/DDBJ databases">
        <title>Ectobacillus antri isolated from activated sludge.</title>
        <authorList>
            <person name="Yan P."/>
            <person name="Liu X."/>
        </authorList>
    </citation>
    <scope>NUCLEOTIDE SEQUENCE [LARGE SCALE GENOMIC DNA]</scope>
    <source>
        <strain evidence="6 7">C18H</strain>
    </source>
</reference>
<dbReference type="EMBL" id="JARULN010000025">
    <property type="protein sequence ID" value="MDG5755341.1"/>
    <property type="molecule type" value="Genomic_DNA"/>
</dbReference>
<dbReference type="SUPFAM" id="SSF51735">
    <property type="entry name" value="NAD(P)-binding Rossmann-fold domains"/>
    <property type="match status" value="1"/>
</dbReference>
<evidence type="ECO:0000256" key="1">
    <source>
        <dbReference type="ARBA" id="ARBA00005854"/>
    </source>
</evidence>
<evidence type="ECO:0000256" key="2">
    <source>
        <dbReference type="ARBA" id="ARBA00023002"/>
    </source>
</evidence>
<keyword evidence="7" id="KW-1185">Reference proteome</keyword>
<dbReference type="PANTHER" id="PTHR10996">
    <property type="entry name" value="2-HYDROXYACID DEHYDROGENASE-RELATED"/>
    <property type="match status" value="1"/>
</dbReference>
<feature type="domain" description="D-isomer specific 2-hydroxyacid dehydrogenase NAD-binding" evidence="5">
    <location>
        <begin position="108"/>
        <end position="287"/>
    </location>
</feature>
<dbReference type="InterPro" id="IPR006139">
    <property type="entry name" value="D-isomer_2_OHA_DH_cat_dom"/>
</dbReference>
<keyword evidence="2 3" id="KW-0560">Oxidoreductase</keyword>
<proteinExistence type="inferred from homology"/>
<dbReference type="PROSITE" id="PS00065">
    <property type="entry name" value="D_2_HYDROXYACID_DH_1"/>
    <property type="match status" value="1"/>
</dbReference>
<dbReference type="Pfam" id="PF02826">
    <property type="entry name" value="2-Hacid_dh_C"/>
    <property type="match status" value="1"/>
</dbReference>
<evidence type="ECO:0000256" key="3">
    <source>
        <dbReference type="RuleBase" id="RU003719"/>
    </source>
</evidence>
<dbReference type="EC" id="1.1.1.-" evidence="6"/>
<dbReference type="InterPro" id="IPR006140">
    <property type="entry name" value="D-isomer_DH_NAD-bd"/>
</dbReference>
<name>A0ABT6H7P0_9BACI</name>
<evidence type="ECO:0000313" key="7">
    <source>
        <dbReference type="Proteomes" id="UP001218246"/>
    </source>
</evidence>
<dbReference type="Pfam" id="PF00389">
    <property type="entry name" value="2-Hacid_dh"/>
    <property type="match status" value="1"/>
</dbReference>
<comment type="caution">
    <text evidence="6">The sequence shown here is derived from an EMBL/GenBank/DDBJ whole genome shotgun (WGS) entry which is preliminary data.</text>
</comment>
<dbReference type="Proteomes" id="UP001218246">
    <property type="component" value="Unassembled WGS sequence"/>
</dbReference>
<dbReference type="InterPro" id="IPR050223">
    <property type="entry name" value="D-isomer_2-hydroxyacid_DH"/>
</dbReference>
<dbReference type="InterPro" id="IPR036291">
    <property type="entry name" value="NAD(P)-bd_dom_sf"/>
</dbReference>
<sequence>MKPHIYISEPIPKNVEAYLAQHCTYEKWRGPGKISREELLQRVSDKDGLLNFGAKIDDELLRAAPRLRAVSNISVGYDNFDLVAMKERGIIGTNTPYVLDETVADLIFGLMLTAARRICELDAYVKAGHWQKEISKEHFGLDVHGATLGIIGMGRIGEAVAKRARFGFNMNILYHNRSRKPETERIFDARYGSLDEVLTQSDFIVLMTPLTESTYHLIGAREFQLMKSSAVFINASRGQTVDETALIAALQNGEIYAAGIDTFEQEPTPADNPLLRLRNIVTLPHIGSATLKTRRKMAMTAAENLVAALSGETPPYLVNELR</sequence>
<comment type="similarity">
    <text evidence="1 3">Belongs to the D-isomer specific 2-hydroxyacid dehydrogenase family.</text>
</comment>
<dbReference type="PANTHER" id="PTHR10996:SF283">
    <property type="entry name" value="GLYOXYLATE_HYDROXYPYRUVATE REDUCTASE B"/>
    <property type="match status" value="1"/>
</dbReference>
<protein>
    <submittedName>
        <fullName evidence="6">D-glycerate dehydrogenase</fullName>
        <ecNumber evidence="6">1.1.1.-</ecNumber>
    </submittedName>
</protein>
<evidence type="ECO:0000259" key="4">
    <source>
        <dbReference type="Pfam" id="PF00389"/>
    </source>
</evidence>
<accession>A0ABT6H7P0</accession>
<evidence type="ECO:0000313" key="6">
    <source>
        <dbReference type="EMBL" id="MDG5755341.1"/>
    </source>
</evidence>
<dbReference type="CDD" id="cd05301">
    <property type="entry name" value="GDH"/>
    <property type="match status" value="1"/>
</dbReference>